<evidence type="ECO:0000256" key="10">
    <source>
        <dbReference type="ARBA" id="ARBA00022692"/>
    </source>
</evidence>
<keyword evidence="14" id="KW-0408">Iron</keyword>
<evidence type="ECO:0000256" key="15">
    <source>
        <dbReference type="ARBA" id="ARBA00023136"/>
    </source>
</evidence>
<comment type="caution">
    <text evidence="17">The sequence shown here is derived from an EMBL/GenBank/DDBJ whole genome shotgun (WGS) entry which is preliminary data.</text>
</comment>
<evidence type="ECO:0000256" key="5">
    <source>
        <dbReference type="ARBA" id="ARBA00011558"/>
    </source>
</evidence>
<comment type="subcellular location">
    <subcellularLocation>
        <location evidence="3">Membrane</location>
        <topology evidence="3">Multi-pass membrane protein</topology>
    </subcellularLocation>
</comment>
<sequence>MRYITDRKRAVGKGAAGSGTGHHWYMQVSAAGLAFIVPTFIYIFGKALGSDYATVLETFSHPIPAIVTGLMIIFGLHHFNRGFETLMQDYARGHTLKISIILMTVFTYGLMATGLFSLAKLAL</sequence>
<evidence type="ECO:0000256" key="9">
    <source>
        <dbReference type="ARBA" id="ARBA00022617"/>
    </source>
</evidence>
<evidence type="ECO:0000256" key="4">
    <source>
        <dbReference type="ARBA" id="ARBA00005163"/>
    </source>
</evidence>
<evidence type="ECO:0000256" key="13">
    <source>
        <dbReference type="ARBA" id="ARBA00022989"/>
    </source>
</evidence>
<feature type="transmembrane region" description="Helical" evidence="16">
    <location>
        <begin position="59"/>
        <end position="79"/>
    </location>
</feature>
<keyword evidence="12" id="KW-0249">Electron transport</keyword>
<dbReference type="NCBIfam" id="TIGR02968">
    <property type="entry name" value="succ_dehyd_anc"/>
    <property type="match status" value="1"/>
</dbReference>
<keyword evidence="18" id="KW-1185">Reference proteome</keyword>
<dbReference type="Pfam" id="PF01127">
    <property type="entry name" value="Sdh_cyt"/>
    <property type="match status" value="1"/>
</dbReference>
<evidence type="ECO:0000256" key="12">
    <source>
        <dbReference type="ARBA" id="ARBA00022982"/>
    </source>
</evidence>
<keyword evidence="15 16" id="KW-0472">Membrane</keyword>
<evidence type="ECO:0000256" key="7">
    <source>
        <dbReference type="ARBA" id="ARBA00022448"/>
    </source>
</evidence>
<evidence type="ECO:0000313" key="18">
    <source>
        <dbReference type="Proteomes" id="UP000709466"/>
    </source>
</evidence>
<evidence type="ECO:0000256" key="3">
    <source>
        <dbReference type="ARBA" id="ARBA00004141"/>
    </source>
</evidence>
<dbReference type="InterPro" id="IPR034804">
    <property type="entry name" value="SQR/QFR_C/D"/>
</dbReference>
<feature type="transmembrane region" description="Helical" evidence="16">
    <location>
        <begin position="100"/>
        <end position="119"/>
    </location>
</feature>
<accession>A0ABX0VVI0</accession>
<keyword evidence="8" id="KW-0816">Tricarboxylic acid cycle</keyword>
<evidence type="ECO:0000256" key="1">
    <source>
        <dbReference type="ARBA" id="ARBA00001971"/>
    </source>
</evidence>
<evidence type="ECO:0000256" key="14">
    <source>
        <dbReference type="ARBA" id="ARBA00023004"/>
    </source>
</evidence>
<dbReference type="InterPro" id="IPR000701">
    <property type="entry name" value="SuccDH_FuR_B_TM-su"/>
</dbReference>
<dbReference type="EMBL" id="JAATOP010000003">
    <property type="protein sequence ID" value="NIY72112.1"/>
    <property type="molecule type" value="Genomic_DNA"/>
</dbReference>
<evidence type="ECO:0000256" key="8">
    <source>
        <dbReference type="ARBA" id="ARBA00022532"/>
    </source>
</evidence>
<dbReference type="InterPro" id="IPR014312">
    <property type="entry name" value="Succ_DH_anchor"/>
</dbReference>
<organism evidence="17 18">
    <name type="scientific">Marivivens donghaensis</name>
    <dbReference type="NCBI Taxonomy" id="1699413"/>
    <lineage>
        <taxon>Bacteria</taxon>
        <taxon>Pseudomonadati</taxon>
        <taxon>Pseudomonadota</taxon>
        <taxon>Alphaproteobacteria</taxon>
        <taxon>Rhodobacterales</taxon>
        <taxon>Paracoccaceae</taxon>
        <taxon>Marivivens group</taxon>
        <taxon>Marivivens</taxon>
    </lineage>
</organism>
<dbReference type="Gene3D" id="1.20.1300.10">
    <property type="entry name" value="Fumarate reductase/succinate dehydrogenase, transmembrane subunit"/>
    <property type="match status" value="1"/>
</dbReference>
<comment type="subunit">
    <text evidence="5">Part of an enzyme complex containing four subunits: a flavoprotein, an iron-sulfur protein, plus two membrane-anchoring proteins, SdhC and SdhD.</text>
</comment>
<proteinExistence type="predicted"/>
<keyword evidence="13 16" id="KW-1133">Transmembrane helix</keyword>
<comment type="pathway">
    <text evidence="4">Carbohydrate metabolism; tricarboxylic acid cycle.</text>
</comment>
<evidence type="ECO:0000313" key="17">
    <source>
        <dbReference type="EMBL" id="NIY72112.1"/>
    </source>
</evidence>
<evidence type="ECO:0000256" key="6">
    <source>
        <dbReference type="ARBA" id="ARBA00019425"/>
    </source>
</evidence>
<dbReference type="SUPFAM" id="SSF81343">
    <property type="entry name" value="Fumarate reductase respiratory complex transmembrane subunits"/>
    <property type="match status" value="1"/>
</dbReference>
<evidence type="ECO:0000256" key="11">
    <source>
        <dbReference type="ARBA" id="ARBA00022723"/>
    </source>
</evidence>
<protein>
    <recommendedName>
        <fullName evidence="6">Succinate dehydrogenase hydrophobic membrane anchor subunit</fullName>
    </recommendedName>
</protein>
<gene>
    <name evidence="17" type="primary">sdhD</name>
    <name evidence="17" type="ORF">HCZ30_06650</name>
</gene>
<evidence type="ECO:0000256" key="2">
    <source>
        <dbReference type="ARBA" id="ARBA00004050"/>
    </source>
</evidence>
<comment type="cofactor">
    <cofactor evidence="1">
        <name>heme</name>
        <dbReference type="ChEBI" id="CHEBI:30413"/>
    </cofactor>
</comment>
<name>A0ABX0VVI0_9RHOB</name>
<evidence type="ECO:0000256" key="16">
    <source>
        <dbReference type="SAM" id="Phobius"/>
    </source>
</evidence>
<keyword evidence="7" id="KW-0813">Transport</keyword>
<dbReference type="RefSeq" id="WP_167637496.1">
    <property type="nucleotide sequence ID" value="NZ_JAATOP010000003.1"/>
</dbReference>
<dbReference type="Proteomes" id="UP000709466">
    <property type="component" value="Unassembled WGS sequence"/>
</dbReference>
<keyword evidence="9" id="KW-0349">Heme</keyword>
<comment type="function">
    <text evidence="2">Membrane-anchoring subunit of succinate dehydrogenase (SDH).</text>
</comment>
<feature type="transmembrane region" description="Helical" evidence="16">
    <location>
        <begin position="24"/>
        <end position="44"/>
    </location>
</feature>
<dbReference type="CDD" id="cd03495">
    <property type="entry name" value="SQR_TypeC_SdhD_like"/>
    <property type="match status" value="1"/>
</dbReference>
<keyword evidence="11" id="KW-0479">Metal-binding</keyword>
<reference evidence="17 18" key="1">
    <citation type="submission" date="2020-03" db="EMBL/GenBank/DDBJ databases">
        <title>Bacterial isolates of synthetic phycosphere.</title>
        <authorList>
            <person name="Fu H."/>
            <person name="Moran M.A."/>
        </authorList>
    </citation>
    <scope>NUCLEOTIDE SEQUENCE [LARGE SCALE GENOMIC DNA]</scope>
    <source>
        <strain evidence="17 18">HF1</strain>
    </source>
</reference>
<keyword evidence="10 16" id="KW-0812">Transmembrane</keyword>